<evidence type="ECO:0000313" key="3">
    <source>
        <dbReference type="EMBL" id="TBU23707.1"/>
    </source>
</evidence>
<accession>A0A4Q9MB60</accession>
<proteinExistence type="predicted"/>
<reference evidence="3" key="1">
    <citation type="submission" date="2019-01" db="EMBL/GenBank/DDBJ databases">
        <title>Draft genome sequences of three monokaryotic isolates of the white-rot basidiomycete fungus Dichomitus squalens.</title>
        <authorList>
            <consortium name="DOE Joint Genome Institute"/>
            <person name="Lopez S.C."/>
            <person name="Andreopoulos B."/>
            <person name="Pangilinan J."/>
            <person name="Lipzen A."/>
            <person name="Riley R."/>
            <person name="Ahrendt S."/>
            <person name="Ng V."/>
            <person name="Barry K."/>
            <person name="Daum C."/>
            <person name="Grigoriev I.V."/>
            <person name="Hilden K.S."/>
            <person name="Makela M.R."/>
            <person name="de Vries R.P."/>
        </authorList>
    </citation>
    <scope>NUCLEOTIDE SEQUENCE [LARGE SCALE GENOMIC DNA]</scope>
    <source>
        <strain evidence="3">OM18370.1</strain>
    </source>
</reference>
<name>A0A4Q9MB60_9APHY</name>
<keyword evidence="1" id="KW-0472">Membrane</keyword>
<protein>
    <recommendedName>
        <fullName evidence="2">DUF6533 domain-containing protein</fullName>
    </recommendedName>
</protein>
<feature type="transmembrane region" description="Helical" evidence="1">
    <location>
        <begin position="55"/>
        <end position="75"/>
    </location>
</feature>
<feature type="domain" description="DUF6533" evidence="2">
    <location>
        <begin position="21"/>
        <end position="66"/>
    </location>
</feature>
<keyword evidence="1" id="KW-1133">Transmembrane helix</keyword>
<dbReference type="OrthoDB" id="2797003at2759"/>
<dbReference type="AlphaFoldDB" id="A0A4Q9MB60"/>
<feature type="transmembrane region" description="Helical" evidence="1">
    <location>
        <begin position="117"/>
        <end position="135"/>
    </location>
</feature>
<dbReference type="EMBL" id="ML143497">
    <property type="protein sequence ID" value="TBU23707.1"/>
    <property type="molecule type" value="Genomic_DNA"/>
</dbReference>
<dbReference type="Proteomes" id="UP000292957">
    <property type="component" value="Unassembled WGS sequence"/>
</dbReference>
<keyword evidence="1" id="KW-0812">Transmembrane</keyword>
<gene>
    <name evidence="3" type="ORF">BD311DRAFT_767974</name>
</gene>
<organism evidence="3">
    <name type="scientific">Dichomitus squalens</name>
    <dbReference type="NCBI Taxonomy" id="114155"/>
    <lineage>
        <taxon>Eukaryota</taxon>
        <taxon>Fungi</taxon>
        <taxon>Dikarya</taxon>
        <taxon>Basidiomycota</taxon>
        <taxon>Agaricomycotina</taxon>
        <taxon>Agaricomycetes</taxon>
        <taxon>Polyporales</taxon>
        <taxon>Polyporaceae</taxon>
        <taxon>Dichomitus</taxon>
    </lineage>
</organism>
<feature type="transmembrane region" description="Helical" evidence="1">
    <location>
        <begin position="87"/>
        <end position="105"/>
    </location>
</feature>
<dbReference type="Pfam" id="PF20151">
    <property type="entry name" value="DUF6533"/>
    <property type="match status" value="1"/>
</dbReference>
<dbReference type="InterPro" id="IPR045340">
    <property type="entry name" value="DUF6533"/>
</dbReference>
<evidence type="ECO:0000259" key="2">
    <source>
        <dbReference type="Pfam" id="PF20151"/>
    </source>
</evidence>
<sequence length="147" mass="16661">MSRDAPTISVAEYAGVVIDNYCEIAATALIIYESLIITSQEARYFWSGRLTGAAVLFYLNKYLVLLSFVYTMMGYIPGMSDRRCTHVVQTTFVIEMLVYLPWAAFSGMRAYALCRSRILSILIFCLSVVPIVVNWRRDARRQTSGTD</sequence>
<evidence type="ECO:0000256" key="1">
    <source>
        <dbReference type="SAM" id="Phobius"/>
    </source>
</evidence>